<evidence type="ECO:0000313" key="1">
    <source>
        <dbReference type="EMBL" id="HIU64998.1"/>
    </source>
</evidence>
<organism evidence="1 2">
    <name type="scientific">Candidatus Avacidaminococcus intestinavium</name>
    <dbReference type="NCBI Taxonomy" id="2840684"/>
    <lineage>
        <taxon>Bacteria</taxon>
        <taxon>Bacillati</taxon>
        <taxon>Bacillota</taxon>
        <taxon>Negativicutes</taxon>
        <taxon>Acidaminococcales</taxon>
        <taxon>Acidaminococcaceae</taxon>
        <taxon>Acidaminococcaceae incertae sedis</taxon>
        <taxon>Candidatus Avacidaminococcus</taxon>
    </lineage>
</organism>
<dbReference type="SUPFAM" id="SSF54637">
    <property type="entry name" value="Thioesterase/thiol ester dehydrase-isomerase"/>
    <property type="match status" value="1"/>
</dbReference>
<sequence>MLKEKQHFTIEDKVLQHSKGILSQPILSRLVIEAVGCGIISARLGREEVLASCSLLGLSKKTLMTVFAEKIAQIAGITVSSKVALLNLDVTFLNQIEDYEEALFLKASVLHCGRRVVNVKVEIKGEAQRLLATTMITFAVIGSFDEILIKW</sequence>
<protein>
    <recommendedName>
        <fullName evidence="3">Thioesterase domain-containing protein</fullName>
    </recommendedName>
</protein>
<gene>
    <name evidence="1" type="ORF">IAB06_08210</name>
</gene>
<name>A0A9D1MRK5_9FIRM</name>
<comment type="caution">
    <text evidence="1">The sequence shown here is derived from an EMBL/GenBank/DDBJ whole genome shotgun (WGS) entry which is preliminary data.</text>
</comment>
<evidence type="ECO:0008006" key="3">
    <source>
        <dbReference type="Google" id="ProtNLM"/>
    </source>
</evidence>
<dbReference type="InterPro" id="IPR029069">
    <property type="entry name" value="HotDog_dom_sf"/>
</dbReference>
<dbReference type="Gene3D" id="3.10.129.10">
    <property type="entry name" value="Hotdog Thioesterase"/>
    <property type="match status" value="1"/>
</dbReference>
<dbReference type="Proteomes" id="UP000824099">
    <property type="component" value="Unassembled WGS sequence"/>
</dbReference>
<dbReference type="EMBL" id="DVNI01000136">
    <property type="protein sequence ID" value="HIU64998.1"/>
    <property type="molecule type" value="Genomic_DNA"/>
</dbReference>
<reference evidence="1" key="2">
    <citation type="journal article" date="2021" name="PeerJ">
        <title>Extensive microbial diversity within the chicken gut microbiome revealed by metagenomics and culture.</title>
        <authorList>
            <person name="Gilroy R."/>
            <person name="Ravi A."/>
            <person name="Getino M."/>
            <person name="Pursley I."/>
            <person name="Horton D.L."/>
            <person name="Alikhan N.F."/>
            <person name="Baker D."/>
            <person name="Gharbi K."/>
            <person name="Hall N."/>
            <person name="Watson M."/>
            <person name="Adriaenssens E.M."/>
            <person name="Foster-Nyarko E."/>
            <person name="Jarju S."/>
            <person name="Secka A."/>
            <person name="Antonio M."/>
            <person name="Oren A."/>
            <person name="Chaudhuri R.R."/>
            <person name="La Ragione R."/>
            <person name="Hildebrand F."/>
            <person name="Pallen M.J."/>
        </authorList>
    </citation>
    <scope>NUCLEOTIDE SEQUENCE</scope>
    <source>
        <strain evidence="1">CHK160-1198</strain>
    </source>
</reference>
<evidence type="ECO:0000313" key="2">
    <source>
        <dbReference type="Proteomes" id="UP000824099"/>
    </source>
</evidence>
<accession>A0A9D1MRK5</accession>
<dbReference type="AlphaFoldDB" id="A0A9D1MRK5"/>
<proteinExistence type="predicted"/>
<reference evidence="1" key="1">
    <citation type="submission" date="2020-10" db="EMBL/GenBank/DDBJ databases">
        <authorList>
            <person name="Gilroy R."/>
        </authorList>
    </citation>
    <scope>NUCLEOTIDE SEQUENCE</scope>
    <source>
        <strain evidence="1">CHK160-1198</strain>
    </source>
</reference>